<keyword evidence="4 9" id="KW-0479">Metal-binding</keyword>
<dbReference type="EMBL" id="BTSX01000001">
    <property type="protein sequence ID" value="GMS79090.1"/>
    <property type="molecule type" value="Genomic_DNA"/>
</dbReference>
<evidence type="ECO:0000256" key="3">
    <source>
        <dbReference type="ARBA" id="ARBA00015071"/>
    </source>
</evidence>
<organism evidence="12 13">
    <name type="scientific">Pristionchus entomophagus</name>
    <dbReference type="NCBI Taxonomy" id="358040"/>
    <lineage>
        <taxon>Eukaryota</taxon>
        <taxon>Metazoa</taxon>
        <taxon>Ecdysozoa</taxon>
        <taxon>Nematoda</taxon>
        <taxon>Chromadorea</taxon>
        <taxon>Rhabditida</taxon>
        <taxon>Rhabditina</taxon>
        <taxon>Diplogasteromorpha</taxon>
        <taxon>Diplogasteroidea</taxon>
        <taxon>Neodiplogasteridae</taxon>
        <taxon>Pristionchus</taxon>
    </lineage>
</organism>
<evidence type="ECO:0000256" key="4">
    <source>
        <dbReference type="ARBA" id="ARBA00022723"/>
    </source>
</evidence>
<dbReference type="GO" id="GO:0005634">
    <property type="term" value="C:nucleus"/>
    <property type="evidence" value="ECO:0007669"/>
    <property type="project" value="UniProtKB-SubCell"/>
</dbReference>
<feature type="zinc finger region" description="C3H1-type" evidence="9">
    <location>
        <begin position="464"/>
        <end position="491"/>
    </location>
</feature>
<evidence type="ECO:0000256" key="10">
    <source>
        <dbReference type="SAM" id="MobiDB-lite"/>
    </source>
</evidence>
<dbReference type="AlphaFoldDB" id="A0AAV5SA58"/>
<feature type="compositionally biased region" description="Pro residues" evidence="10">
    <location>
        <begin position="793"/>
        <end position="803"/>
    </location>
</feature>
<keyword evidence="6 9" id="KW-0863">Zinc-finger</keyword>
<dbReference type="GO" id="GO:0008270">
    <property type="term" value="F:zinc ion binding"/>
    <property type="evidence" value="ECO:0007669"/>
    <property type="project" value="UniProtKB-KW"/>
</dbReference>
<evidence type="ECO:0000256" key="6">
    <source>
        <dbReference type="ARBA" id="ARBA00022771"/>
    </source>
</evidence>
<dbReference type="Gene3D" id="4.10.1000.30">
    <property type="match status" value="1"/>
</dbReference>
<evidence type="ECO:0000256" key="1">
    <source>
        <dbReference type="ARBA" id="ARBA00004123"/>
    </source>
</evidence>
<evidence type="ECO:0000256" key="2">
    <source>
        <dbReference type="ARBA" id="ARBA00008423"/>
    </source>
</evidence>
<evidence type="ECO:0000256" key="9">
    <source>
        <dbReference type="PROSITE-ProRule" id="PRU00723"/>
    </source>
</evidence>
<evidence type="ECO:0000256" key="7">
    <source>
        <dbReference type="ARBA" id="ARBA00022833"/>
    </source>
</evidence>
<keyword evidence="8" id="KW-0539">Nucleus</keyword>
<dbReference type="InterPro" id="IPR040366">
    <property type="entry name" value="Nab2/ZC3H14"/>
</dbReference>
<dbReference type="Proteomes" id="UP001432027">
    <property type="component" value="Unassembled WGS sequence"/>
</dbReference>
<keyword evidence="5" id="KW-0677">Repeat</keyword>
<feature type="non-terminal residue" evidence="12">
    <location>
        <position position="1"/>
    </location>
</feature>
<comment type="caution">
    <text evidence="12">The sequence shown here is derived from an EMBL/GenBank/DDBJ whole genome shotgun (WGS) entry which is preliminary data.</text>
</comment>
<evidence type="ECO:0000259" key="11">
    <source>
        <dbReference type="PROSITE" id="PS50103"/>
    </source>
</evidence>
<accession>A0AAV5SA58</accession>
<dbReference type="PANTHER" id="PTHR14738:SF29">
    <property type="entry name" value="ZINC FINGER CCCH DOMAIN-CONTAINING PROTEIN 14"/>
    <property type="match status" value="1"/>
</dbReference>
<feature type="domain" description="C3H1-type" evidence="11">
    <location>
        <begin position="464"/>
        <end position="491"/>
    </location>
</feature>
<evidence type="ECO:0000313" key="13">
    <source>
        <dbReference type="Proteomes" id="UP001432027"/>
    </source>
</evidence>
<proteinExistence type="inferred from homology"/>
<sequence>SPELMTDLNGYQVWLSNQKGKPAFINNYWSALLAHEMDQNKESDTFKIPYFIVEEELMKEDKNMNVPNKEKAYYSSALINWIVHLLKPYNDRATVHNYEEVLRDFLDMECVLPTGIDHPLTMSTSFHFLPTECKSWIFYMLQTHNKAPSALKALYTDTKLGNVYYLFPDCRLYVHITKSDIITLPIGEDRLLQPWGSLYRFVHMQQWIMLCEDKDGWDVVWKAFMSYKQNNAYGAIRRSIESELYMLNLCMNQRYHQRTEFDDFLNSLAPILRPGEAKTEMVISSNVHTAADDSDNESFTSCMEALDVKERNLSTIEARKKPHARLITRRCWHFPQCRTKQCEYTHPRTRCKNLPNCRNGWKCTYLHDYCPRDAYCEEPNCPNEHKHSPPTFFRVRRDMDTTNRPVASGPPLQNTTSDQSAKLTNEPPRPQPAAASNKGPKDTKRRCHYYPQCTKETNKYCKFWHPSKMCTYFASGKKCAGSRCLFKHGTCATDGECRDLKCAYEHFKSPPVLVRMNAEKRNNGSLSRATSVSNLSVISGRSRRKSVAFDDDSDDESVRAKSIKTNSTADQSTEKSMEKPDRERCYFRTRCNRRDTCEYEHPSKKCPAFPRCPNGGLCIFLHEVCKNDGVCGKENCDYEHNEPHELDNKWCRNKSRCKKLGCKFIHPKECIGPCPTPDECWMYHRPVPPPPRQNSGAGFLRPGYGPGPSFPGGAGYGPMQQQFGPPPPACMRYGYGPDSGYRPTGPGYPQGPGVPPMHGYGSPGPAPYGPGYTRGPGGTSPVPSPRTNVPHRPTTPGPSPLPPSDEDHSNRDGEKPRKREKVSDRF</sequence>
<dbReference type="PANTHER" id="PTHR14738">
    <property type="entry name" value="ZINC FINGER CCCH DOMAIN-CONTAINING PROTEIN 14"/>
    <property type="match status" value="1"/>
</dbReference>
<feature type="compositionally biased region" description="Polar residues" evidence="10">
    <location>
        <begin position="411"/>
        <end position="423"/>
    </location>
</feature>
<keyword evidence="13" id="KW-1185">Reference proteome</keyword>
<evidence type="ECO:0000256" key="5">
    <source>
        <dbReference type="ARBA" id="ARBA00022737"/>
    </source>
</evidence>
<reference evidence="12" key="1">
    <citation type="submission" date="2023-10" db="EMBL/GenBank/DDBJ databases">
        <title>Genome assembly of Pristionchus species.</title>
        <authorList>
            <person name="Yoshida K."/>
            <person name="Sommer R.J."/>
        </authorList>
    </citation>
    <scope>NUCLEOTIDE SEQUENCE</scope>
    <source>
        <strain evidence="12">RS0144</strain>
    </source>
</reference>
<name>A0AAV5SA58_9BILA</name>
<dbReference type="InterPro" id="IPR000571">
    <property type="entry name" value="Znf_CCCH"/>
</dbReference>
<protein>
    <recommendedName>
        <fullName evidence="3">Zinc finger CCCH domain-containing protein 14</fullName>
    </recommendedName>
</protein>
<feature type="compositionally biased region" description="Basic and acidic residues" evidence="10">
    <location>
        <begin position="805"/>
        <end position="826"/>
    </location>
</feature>
<gene>
    <name evidence="12" type="ORF">PENTCL1PPCAC_1265</name>
</gene>
<keyword evidence="7 9" id="KW-0862">Zinc</keyword>
<dbReference type="GO" id="GO:0008143">
    <property type="term" value="F:poly(A) binding"/>
    <property type="evidence" value="ECO:0007669"/>
    <property type="project" value="InterPro"/>
</dbReference>
<dbReference type="GO" id="GO:0043488">
    <property type="term" value="P:regulation of mRNA stability"/>
    <property type="evidence" value="ECO:0007669"/>
    <property type="project" value="InterPro"/>
</dbReference>
<dbReference type="GO" id="GO:0005737">
    <property type="term" value="C:cytoplasm"/>
    <property type="evidence" value="ECO:0007669"/>
    <property type="project" value="TreeGrafter"/>
</dbReference>
<evidence type="ECO:0000256" key="8">
    <source>
        <dbReference type="ARBA" id="ARBA00023242"/>
    </source>
</evidence>
<evidence type="ECO:0000313" key="12">
    <source>
        <dbReference type="EMBL" id="GMS79090.1"/>
    </source>
</evidence>
<feature type="region of interest" description="Disordered" evidence="10">
    <location>
        <begin position="401"/>
        <end position="444"/>
    </location>
</feature>
<feature type="region of interest" description="Disordered" evidence="10">
    <location>
        <begin position="734"/>
        <end position="826"/>
    </location>
</feature>
<dbReference type="PROSITE" id="PS50103">
    <property type="entry name" value="ZF_C3H1"/>
    <property type="match status" value="1"/>
</dbReference>
<comment type="subcellular location">
    <subcellularLocation>
        <location evidence="1">Nucleus</location>
    </subcellularLocation>
</comment>
<comment type="similarity">
    <text evidence="2">Belongs to the ZC3H14 family.</text>
</comment>
<dbReference type="SMART" id="SM00356">
    <property type="entry name" value="ZnF_C3H1"/>
    <property type="match status" value="4"/>
</dbReference>
<dbReference type="Gene3D" id="4.10.1000.40">
    <property type="match status" value="2"/>
</dbReference>
<feature type="region of interest" description="Disordered" evidence="10">
    <location>
        <begin position="558"/>
        <end position="577"/>
    </location>
</feature>